<name>A0ABR0LWL6_9PEZI</name>
<reference evidence="2 3" key="1">
    <citation type="submission" date="2023-08" db="EMBL/GenBank/DDBJ databases">
        <title>Black Yeasts Isolated from many extreme environments.</title>
        <authorList>
            <person name="Coleine C."/>
            <person name="Stajich J.E."/>
            <person name="Selbmann L."/>
        </authorList>
    </citation>
    <scope>NUCLEOTIDE SEQUENCE [LARGE SCALE GENOMIC DNA]</scope>
    <source>
        <strain evidence="2 3">CCFEE 536</strain>
    </source>
</reference>
<sequence>YFETVLKQRKIFEGLGRLERELQWGRLRAEKWKRSVNTVLTVWEGWSVFQPASHEHFAEMLTNPPLTDVEKAIAIAKEKAAAGRKTAAKSKWKTVDAAEQEAVVNKPGLGVKAVEEDIDGEPLQDEDVEGEPMEEDLEGQPMEEDIEEEAMAEDTGNGQQNLSVQDVESAAEDSSGGKTLALNMQRPVGGRRQRPKAEDMFADSDGD</sequence>
<organism evidence="2 3">
    <name type="scientific">Cryomyces antarcticus</name>
    <dbReference type="NCBI Taxonomy" id="329879"/>
    <lineage>
        <taxon>Eukaryota</taxon>
        <taxon>Fungi</taxon>
        <taxon>Dikarya</taxon>
        <taxon>Ascomycota</taxon>
        <taxon>Pezizomycotina</taxon>
        <taxon>Dothideomycetes</taxon>
        <taxon>Dothideomycetes incertae sedis</taxon>
        <taxon>Cryomyces</taxon>
    </lineage>
</organism>
<dbReference type="EMBL" id="JAVRRA010009161">
    <property type="protein sequence ID" value="KAK5251430.1"/>
    <property type="molecule type" value="Genomic_DNA"/>
</dbReference>
<evidence type="ECO:0000313" key="3">
    <source>
        <dbReference type="Proteomes" id="UP001357485"/>
    </source>
</evidence>
<protein>
    <recommendedName>
        <fullName evidence="4">CID domain-containing protein</fullName>
    </recommendedName>
</protein>
<keyword evidence="3" id="KW-1185">Reference proteome</keyword>
<comment type="caution">
    <text evidence="2">The sequence shown here is derived from an EMBL/GenBank/DDBJ whole genome shotgun (WGS) entry which is preliminary data.</text>
</comment>
<feature type="compositionally biased region" description="Acidic residues" evidence="1">
    <location>
        <begin position="116"/>
        <end position="152"/>
    </location>
</feature>
<evidence type="ECO:0008006" key="4">
    <source>
        <dbReference type="Google" id="ProtNLM"/>
    </source>
</evidence>
<evidence type="ECO:0000256" key="1">
    <source>
        <dbReference type="SAM" id="MobiDB-lite"/>
    </source>
</evidence>
<feature type="compositionally biased region" description="Polar residues" evidence="1">
    <location>
        <begin position="156"/>
        <end position="166"/>
    </location>
</feature>
<feature type="non-terminal residue" evidence="2">
    <location>
        <position position="1"/>
    </location>
</feature>
<evidence type="ECO:0000313" key="2">
    <source>
        <dbReference type="EMBL" id="KAK5251430.1"/>
    </source>
</evidence>
<gene>
    <name evidence="2" type="ORF">LTR16_005705</name>
</gene>
<feature type="region of interest" description="Disordered" evidence="1">
    <location>
        <begin position="116"/>
        <end position="207"/>
    </location>
</feature>
<accession>A0ABR0LWL6</accession>
<proteinExistence type="predicted"/>
<dbReference type="Proteomes" id="UP001357485">
    <property type="component" value="Unassembled WGS sequence"/>
</dbReference>